<organism evidence="8 9">
    <name type="scientific">Gasterosteus aculeatus aculeatus</name>
    <name type="common">three-spined stickleback</name>
    <dbReference type="NCBI Taxonomy" id="481459"/>
    <lineage>
        <taxon>Eukaryota</taxon>
        <taxon>Metazoa</taxon>
        <taxon>Chordata</taxon>
        <taxon>Craniata</taxon>
        <taxon>Vertebrata</taxon>
        <taxon>Euteleostomi</taxon>
        <taxon>Actinopterygii</taxon>
        <taxon>Neopterygii</taxon>
        <taxon>Teleostei</taxon>
        <taxon>Neoteleostei</taxon>
        <taxon>Acanthomorphata</taxon>
        <taxon>Eupercaria</taxon>
        <taxon>Perciformes</taxon>
        <taxon>Cottioidei</taxon>
        <taxon>Gasterosteales</taxon>
        <taxon>Gasterosteidae</taxon>
        <taxon>Gasterosteus</taxon>
    </lineage>
</organism>
<dbReference type="InterPro" id="IPR018979">
    <property type="entry name" value="FERM_N"/>
</dbReference>
<sequence>MTSESGADSEAKQPRENKETEKEKGKAKAAAAAEPASPQNQPEQFPAAAGHSTPARKEQEQQEVDQVSHRSSISRLSRSPLKGVKKTKIMECKVALLDGSDFTLNLEKRARGHVLFDKICEHLNLLEKDYFGITCRDVENQKNWIDPGKELKKQIRTGPWNFAFNVKFYPPDPAQLTEDITRYYLCLQLRDDVVSGRLPCSFATHTVLGSYAVQSELGDYDPEELGSDYISELRFAPNQTKELEEKVMELHKTYKGMTPAEAEIHFLENAKKLSMYGVDLHHAKDSEGVEIMLGVCSSGLLIYRDRLRINRFAWPKILKISYKRNNFYIKIRPGEFEQFESTIGFKLPNHRAAKRLWKVCVEHHTFFRLVSPESQPKKFLSLGSKFRYSGRTQAQSRRASSMINRLAPLVERSSSKRYNMSLSLDGAPIAENHETPMKDSAAAGAAKILTKGDLITTVTTEKKAEEEKAEQEDAPTDAAETQEPTTPLRHDTKSDADDDSEMRTQDTSPPEEMLKHQTNISELKRSFLETGESSPGLTEWEKRLSSSPAHSPRGDEAPMIEPLELQDTKDEPPASEETKEEVEPKTTKGPPEPEEKVVVATETEAAPAESTGPTGCDVVEVGTKEVPVVHTETKTITYESAEVETNGDVDPGVLLSAQTITSETTSTTTTTHITKTVKGGISETRIEKRIVITGDTDIDHDQALAQAIKEAKEQHPDMSVTKVVVHKETEITPEEGED</sequence>
<dbReference type="InterPro" id="IPR008379">
    <property type="entry name" value="Band_4.1_C"/>
</dbReference>
<dbReference type="SMART" id="SM01196">
    <property type="entry name" value="FERM_C"/>
    <property type="match status" value="1"/>
</dbReference>
<dbReference type="SMART" id="SM00295">
    <property type="entry name" value="B41"/>
    <property type="match status" value="1"/>
</dbReference>
<dbReference type="Ensembl" id="ENSGACT00000022057.2">
    <property type="protein sequence ID" value="ENSGACP00000022015.2"/>
    <property type="gene ID" value="ENSGACG00000016674.2"/>
</dbReference>
<dbReference type="InParanoid" id="G3PWM6"/>
<keyword evidence="9" id="KW-1185">Reference proteome</keyword>
<dbReference type="GO" id="GO:0005198">
    <property type="term" value="F:structural molecule activity"/>
    <property type="evidence" value="ECO:0007669"/>
    <property type="project" value="InterPro"/>
</dbReference>
<accession>G3PWM6</accession>
<feature type="compositionally biased region" description="Basic and acidic residues" evidence="6">
    <location>
        <begin position="581"/>
        <end position="597"/>
    </location>
</feature>
<reference evidence="8" key="2">
    <citation type="submission" date="2025-08" db="UniProtKB">
        <authorList>
            <consortium name="Ensembl"/>
        </authorList>
    </citation>
    <scope>IDENTIFICATION</scope>
</reference>
<comment type="subcellular location">
    <subcellularLocation>
        <location evidence="1">Cytoplasm</location>
        <location evidence="1">Cytoskeleton</location>
    </subcellularLocation>
</comment>
<dbReference type="CDD" id="cd14473">
    <property type="entry name" value="FERM_B-lobe"/>
    <property type="match status" value="1"/>
</dbReference>
<dbReference type="Pfam" id="PF00373">
    <property type="entry name" value="FERM_M"/>
    <property type="match status" value="1"/>
</dbReference>
<evidence type="ECO:0000313" key="8">
    <source>
        <dbReference type="Ensembl" id="ENSGACP00000022015.2"/>
    </source>
</evidence>
<dbReference type="Gene3D" id="3.10.20.90">
    <property type="entry name" value="Phosphatidylinositol 3-kinase Catalytic Subunit, Chain A, domain 1"/>
    <property type="match status" value="1"/>
</dbReference>
<dbReference type="InterPro" id="IPR019747">
    <property type="entry name" value="FERM_CS"/>
</dbReference>
<evidence type="ECO:0000256" key="4">
    <source>
        <dbReference type="ARBA" id="ARBA00023203"/>
    </source>
</evidence>
<dbReference type="InterPro" id="IPR014352">
    <property type="entry name" value="FERM/acyl-CoA-bd_prot_sf"/>
</dbReference>
<dbReference type="InterPro" id="IPR000299">
    <property type="entry name" value="FERM_domain"/>
</dbReference>
<dbReference type="SMART" id="SM01195">
    <property type="entry name" value="FA"/>
    <property type="match status" value="1"/>
</dbReference>
<keyword evidence="2" id="KW-0963">Cytoplasm</keyword>
<protein>
    <recommendedName>
        <fullName evidence="7">FERM domain-containing protein</fullName>
    </recommendedName>
</protein>
<dbReference type="InterPro" id="IPR019749">
    <property type="entry name" value="Band_41_domain"/>
</dbReference>
<feature type="compositionally biased region" description="Low complexity" evidence="6">
    <location>
        <begin position="598"/>
        <end position="619"/>
    </location>
</feature>
<dbReference type="CDD" id="cd13184">
    <property type="entry name" value="FERM_C_4_1_family"/>
    <property type="match status" value="1"/>
</dbReference>
<feature type="compositionally biased region" description="Low complexity" evidence="6">
    <location>
        <begin position="69"/>
        <end position="79"/>
    </location>
</feature>
<dbReference type="Pfam" id="PF05902">
    <property type="entry name" value="4_1_CTD"/>
    <property type="match status" value="1"/>
</dbReference>
<dbReference type="AlphaFoldDB" id="G3PWM6"/>
<keyword evidence="5" id="KW-0206">Cytoskeleton</keyword>
<dbReference type="FunFam" id="1.20.80.10:FF:000001">
    <property type="entry name" value="Erythrocyte membrane protein band 4.1"/>
    <property type="match status" value="1"/>
</dbReference>
<feature type="region of interest" description="Disordered" evidence="6">
    <location>
        <begin position="1"/>
        <end position="79"/>
    </location>
</feature>
<dbReference type="Pfam" id="PF04382">
    <property type="entry name" value="SAB"/>
    <property type="match status" value="1"/>
</dbReference>
<dbReference type="Gene3D" id="1.20.80.10">
    <property type="match status" value="1"/>
</dbReference>
<evidence type="ECO:0000256" key="1">
    <source>
        <dbReference type="ARBA" id="ARBA00004245"/>
    </source>
</evidence>
<feature type="domain" description="FERM" evidence="7">
    <location>
        <begin position="90"/>
        <end position="371"/>
    </location>
</feature>
<evidence type="ECO:0000256" key="6">
    <source>
        <dbReference type="SAM" id="MobiDB-lite"/>
    </source>
</evidence>
<dbReference type="FunFam" id="2.30.29.30:FF:000001">
    <property type="entry name" value="Erythrocyte membrane protein band 4.1"/>
    <property type="match status" value="1"/>
</dbReference>
<name>G3PWM6_GASAC</name>
<dbReference type="PROSITE" id="PS00661">
    <property type="entry name" value="FERM_2"/>
    <property type="match status" value="1"/>
</dbReference>
<dbReference type="InterPro" id="IPR035963">
    <property type="entry name" value="FERM_2"/>
</dbReference>
<dbReference type="Pfam" id="PF09380">
    <property type="entry name" value="FERM_C"/>
    <property type="match status" value="1"/>
</dbReference>
<dbReference type="PANTHER" id="PTHR23280:SF20">
    <property type="entry name" value="BAND 4.1-LIKE PROTEIN 3"/>
    <property type="match status" value="1"/>
</dbReference>
<evidence type="ECO:0000259" key="7">
    <source>
        <dbReference type="PROSITE" id="PS50057"/>
    </source>
</evidence>
<reference evidence="8" key="3">
    <citation type="submission" date="2025-09" db="UniProtKB">
        <authorList>
            <consortium name="Ensembl"/>
        </authorList>
    </citation>
    <scope>IDENTIFICATION</scope>
</reference>
<feature type="region of interest" description="Disordered" evidence="6">
    <location>
        <begin position="460"/>
        <end position="619"/>
    </location>
</feature>
<dbReference type="PROSITE" id="PS00660">
    <property type="entry name" value="FERM_1"/>
    <property type="match status" value="1"/>
</dbReference>
<dbReference type="InterPro" id="IPR000798">
    <property type="entry name" value="Ez/rad/moesin-like"/>
</dbReference>
<dbReference type="PRINTS" id="PR00661">
    <property type="entry name" value="ERMFAMILY"/>
</dbReference>
<dbReference type="PANTHER" id="PTHR23280">
    <property type="entry name" value="4.1 G PROTEIN"/>
    <property type="match status" value="1"/>
</dbReference>
<reference evidence="8 9" key="1">
    <citation type="journal article" date="2021" name="G3 (Bethesda)">
        <title>Improved contiguity of the threespine stickleback genome using long-read sequencing.</title>
        <authorList>
            <person name="Nath S."/>
            <person name="Shaw D.E."/>
            <person name="White M.A."/>
        </authorList>
    </citation>
    <scope>NUCLEOTIDE SEQUENCE [LARGE SCALE GENOMIC DNA]</scope>
    <source>
        <strain evidence="8 9">Lake Benthic</strain>
    </source>
</reference>
<dbReference type="SUPFAM" id="SSF54236">
    <property type="entry name" value="Ubiquitin-like"/>
    <property type="match status" value="1"/>
</dbReference>
<proteinExistence type="predicted"/>
<dbReference type="SUPFAM" id="SSF47031">
    <property type="entry name" value="Second domain of FERM"/>
    <property type="match status" value="1"/>
</dbReference>
<dbReference type="GO" id="GO:0005856">
    <property type="term" value="C:cytoskeleton"/>
    <property type="evidence" value="ECO:0007669"/>
    <property type="project" value="UniProtKB-SubCell"/>
</dbReference>
<dbReference type="Pfam" id="PF08736">
    <property type="entry name" value="FA"/>
    <property type="match status" value="1"/>
</dbReference>
<dbReference type="Proteomes" id="UP000007635">
    <property type="component" value="Chromosome III"/>
</dbReference>
<dbReference type="InterPro" id="IPR019748">
    <property type="entry name" value="FERM_central"/>
</dbReference>
<dbReference type="SUPFAM" id="SSF50729">
    <property type="entry name" value="PH domain-like"/>
    <property type="match status" value="1"/>
</dbReference>
<dbReference type="PRINTS" id="PR00935">
    <property type="entry name" value="BAND41"/>
</dbReference>
<dbReference type="GO" id="GO:0030866">
    <property type="term" value="P:cortical actin cytoskeleton organization"/>
    <property type="evidence" value="ECO:0007669"/>
    <property type="project" value="InterPro"/>
</dbReference>
<dbReference type="InterPro" id="IPR007477">
    <property type="entry name" value="SAB_dom"/>
</dbReference>
<dbReference type="InterPro" id="IPR014847">
    <property type="entry name" value="FA"/>
</dbReference>
<feature type="compositionally biased region" description="Basic and acidic residues" evidence="6">
    <location>
        <begin position="9"/>
        <end position="26"/>
    </location>
</feature>
<dbReference type="InterPro" id="IPR018980">
    <property type="entry name" value="FERM_PH-like_C"/>
</dbReference>
<dbReference type="PROSITE" id="PS50057">
    <property type="entry name" value="FERM_3"/>
    <property type="match status" value="1"/>
</dbReference>
<dbReference type="Gene3D" id="2.30.29.30">
    <property type="entry name" value="Pleckstrin-homology domain (PH domain)/Phosphotyrosine-binding domain (PTB)"/>
    <property type="match status" value="1"/>
</dbReference>
<dbReference type="InterPro" id="IPR011993">
    <property type="entry name" value="PH-like_dom_sf"/>
</dbReference>
<dbReference type="eggNOG" id="KOG3527">
    <property type="taxonomic scope" value="Eukaryota"/>
</dbReference>
<dbReference type="InterPro" id="IPR029071">
    <property type="entry name" value="Ubiquitin-like_domsf"/>
</dbReference>
<evidence type="ECO:0000256" key="5">
    <source>
        <dbReference type="ARBA" id="ARBA00023212"/>
    </source>
</evidence>
<dbReference type="GO" id="GO:0005886">
    <property type="term" value="C:plasma membrane"/>
    <property type="evidence" value="ECO:0007669"/>
    <property type="project" value="TreeGrafter"/>
</dbReference>
<dbReference type="PIRSF" id="PIRSF002304">
    <property type="entry name" value="Membrane_skeletal_4_1"/>
    <property type="match status" value="1"/>
</dbReference>
<dbReference type="GO" id="GO:0003779">
    <property type="term" value="F:actin binding"/>
    <property type="evidence" value="ECO:0007669"/>
    <property type="project" value="UniProtKB-KW"/>
</dbReference>
<keyword evidence="3" id="KW-0597">Phosphoprotein</keyword>
<dbReference type="STRING" id="69293.ENSGACP00000022015"/>
<evidence type="ECO:0000256" key="2">
    <source>
        <dbReference type="ARBA" id="ARBA00022490"/>
    </source>
</evidence>
<evidence type="ECO:0000256" key="3">
    <source>
        <dbReference type="ARBA" id="ARBA00022553"/>
    </source>
</evidence>
<dbReference type="GO" id="GO:0031032">
    <property type="term" value="P:actomyosin structure organization"/>
    <property type="evidence" value="ECO:0007669"/>
    <property type="project" value="TreeGrafter"/>
</dbReference>
<keyword evidence="4" id="KW-0009">Actin-binding</keyword>
<dbReference type="OMA" id="SSEEEXA"/>
<evidence type="ECO:0000313" key="9">
    <source>
        <dbReference type="Proteomes" id="UP000007635"/>
    </source>
</evidence>
<dbReference type="GeneTree" id="ENSGT00940000157047"/>
<dbReference type="Pfam" id="PF09379">
    <property type="entry name" value="FERM_N"/>
    <property type="match status" value="1"/>
</dbReference>
<dbReference type="FunFam" id="3.10.20.90:FF:000002">
    <property type="entry name" value="Erythrocyte protein band 4.1-like 3"/>
    <property type="match status" value="1"/>
</dbReference>
<dbReference type="Bgee" id="ENSGACG00000016674">
    <property type="expression patterns" value="Expressed in intestinal epithelial cell and 13 other cell types or tissues"/>
</dbReference>